<accession>A0ACC0UFK5</accession>
<protein>
    <submittedName>
        <fullName evidence="1">Uncharacterized protein</fullName>
    </submittedName>
</protein>
<dbReference type="EMBL" id="JAGFNK010000054">
    <property type="protein sequence ID" value="KAI9509877.1"/>
    <property type="molecule type" value="Genomic_DNA"/>
</dbReference>
<gene>
    <name evidence="1" type="ORF">F5148DRAFT_687094</name>
</gene>
<name>A0ACC0UFK5_9AGAM</name>
<dbReference type="Proteomes" id="UP001207468">
    <property type="component" value="Unassembled WGS sequence"/>
</dbReference>
<proteinExistence type="predicted"/>
<sequence>MRCSTTKPRKRYCGIHFFFLFFFFGFPGDDSRLLHDQWRRAQSVFHSGVGKRTIYGTHECSLRILNPTHDSPAHSSVVAPVVISSRVDHTLAQLSTVYHYDDPPFRIELDTRRSSHPQTYCTTVFASSLTNVEAREPSTWLSPLSIETITVSGRRTERHARLQRLLSAEAHGRPHGSYKRRSGPNEILCQNISKFERTNNERTSLGCCWNGLDQTTWLHGEGNECGGQTRLHIEASIRAKLSRIRATRKDCD</sequence>
<evidence type="ECO:0000313" key="2">
    <source>
        <dbReference type="Proteomes" id="UP001207468"/>
    </source>
</evidence>
<reference evidence="1" key="1">
    <citation type="submission" date="2021-03" db="EMBL/GenBank/DDBJ databases">
        <title>Evolutionary priming and transition to the ectomycorrhizal habit in an iconic lineage of mushroom-forming fungi: is preadaptation a requirement?</title>
        <authorList>
            <consortium name="DOE Joint Genome Institute"/>
            <person name="Looney B.P."/>
            <person name="Miyauchi S."/>
            <person name="Morin E."/>
            <person name="Drula E."/>
            <person name="Courty P.E."/>
            <person name="Chicoki N."/>
            <person name="Fauchery L."/>
            <person name="Kohler A."/>
            <person name="Kuo A."/>
            <person name="LaButti K."/>
            <person name="Pangilinan J."/>
            <person name="Lipzen A."/>
            <person name="Riley R."/>
            <person name="Andreopoulos W."/>
            <person name="He G."/>
            <person name="Johnson J."/>
            <person name="Barry K.W."/>
            <person name="Grigoriev I.V."/>
            <person name="Nagy L."/>
            <person name="Hibbett D."/>
            <person name="Henrissat B."/>
            <person name="Matheny P.B."/>
            <person name="Labbe J."/>
            <person name="Martin A.F."/>
        </authorList>
    </citation>
    <scope>NUCLEOTIDE SEQUENCE</scope>
    <source>
        <strain evidence="1">BPL698</strain>
    </source>
</reference>
<organism evidence="1 2">
    <name type="scientific">Russula earlei</name>
    <dbReference type="NCBI Taxonomy" id="71964"/>
    <lineage>
        <taxon>Eukaryota</taxon>
        <taxon>Fungi</taxon>
        <taxon>Dikarya</taxon>
        <taxon>Basidiomycota</taxon>
        <taxon>Agaricomycotina</taxon>
        <taxon>Agaricomycetes</taxon>
        <taxon>Russulales</taxon>
        <taxon>Russulaceae</taxon>
        <taxon>Russula</taxon>
    </lineage>
</organism>
<comment type="caution">
    <text evidence="1">The sequence shown here is derived from an EMBL/GenBank/DDBJ whole genome shotgun (WGS) entry which is preliminary data.</text>
</comment>
<evidence type="ECO:0000313" key="1">
    <source>
        <dbReference type="EMBL" id="KAI9509877.1"/>
    </source>
</evidence>
<keyword evidence="2" id="KW-1185">Reference proteome</keyword>